<name>A0AAD2HV86_9AGAR</name>
<protein>
    <submittedName>
        <fullName evidence="1">Uncharacterized protein</fullName>
    </submittedName>
</protein>
<keyword evidence="2" id="KW-1185">Reference proteome</keyword>
<organism evidence="1 2">
    <name type="scientific">Mycena citricolor</name>
    <dbReference type="NCBI Taxonomy" id="2018698"/>
    <lineage>
        <taxon>Eukaryota</taxon>
        <taxon>Fungi</taxon>
        <taxon>Dikarya</taxon>
        <taxon>Basidiomycota</taxon>
        <taxon>Agaricomycotina</taxon>
        <taxon>Agaricomycetes</taxon>
        <taxon>Agaricomycetidae</taxon>
        <taxon>Agaricales</taxon>
        <taxon>Marasmiineae</taxon>
        <taxon>Mycenaceae</taxon>
        <taxon>Mycena</taxon>
    </lineage>
</organism>
<dbReference type="AlphaFoldDB" id="A0AAD2HV86"/>
<comment type="caution">
    <text evidence="1">The sequence shown here is derived from an EMBL/GenBank/DDBJ whole genome shotgun (WGS) entry which is preliminary data.</text>
</comment>
<gene>
    <name evidence="1" type="ORF">MYCIT1_LOCUS32963</name>
</gene>
<proteinExistence type="predicted"/>
<accession>A0AAD2HV86</accession>
<sequence>MHCVLHLEILDPSSTHALDHLVAESPDRIDQDFRSSCRNECARESRETDVRDILGRRREISVEIQRTETERTRECYGFVIYSVFWDCNVVRRTTGEDRGARRRVRVPHVTPRGKQYQSAGNWQLWVGILRQISHERQREIAPGRVSFDDDVVRRESQSVHEIVVSRKRVDECSRERVRLRVRGRRRQPVLDRESAKHRLNVVEESAGDGTGYVSGMR</sequence>
<evidence type="ECO:0000313" key="2">
    <source>
        <dbReference type="Proteomes" id="UP001295794"/>
    </source>
</evidence>
<dbReference type="EMBL" id="CAVNYO010000444">
    <property type="protein sequence ID" value="CAK5281734.1"/>
    <property type="molecule type" value="Genomic_DNA"/>
</dbReference>
<dbReference type="Proteomes" id="UP001295794">
    <property type="component" value="Unassembled WGS sequence"/>
</dbReference>
<reference evidence="1" key="1">
    <citation type="submission" date="2023-11" db="EMBL/GenBank/DDBJ databases">
        <authorList>
            <person name="De Vega J J."/>
            <person name="De Vega J J."/>
        </authorList>
    </citation>
    <scope>NUCLEOTIDE SEQUENCE</scope>
</reference>
<evidence type="ECO:0000313" key="1">
    <source>
        <dbReference type="EMBL" id="CAK5281734.1"/>
    </source>
</evidence>